<organism evidence="1">
    <name type="scientific">Loa loa</name>
    <name type="common">Eye worm</name>
    <name type="synonym">Filaria loa</name>
    <dbReference type="NCBI Taxonomy" id="7209"/>
    <lineage>
        <taxon>Eukaryota</taxon>
        <taxon>Metazoa</taxon>
        <taxon>Ecdysozoa</taxon>
        <taxon>Nematoda</taxon>
        <taxon>Chromadorea</taxon>
        <taxon>Rhabditida</taxon>
        <taxon>Spirurina</taxon>
        <taxon>Spiruromorpha</taxon>
        <taxon>Filarioidea</taxon>
        <taxon>Onchocercidae</taxon>
        <taxon>Loa</taxon>
    </lineage>
</organism>
<dbReference type="RefSeq" id="XP_003150738.1">
    <property type="nucleotide sequence ID" value="XM_003150690.1"/>
</dbReference>
<dbReference type="CTD" id="9952686"/>
<dbReference type="GeneID" id="9952686"/>
<feature type="non-terminal residue" evidence="1">
    <location>
        <position position="52"/>
    </location>
</feature>
<gene>
    <name evidence="1" type="ORF">LOAG_15198</name>
</gene>
<name>A0A1S0TGA4_LOALO</name>
<accession>A0A1S0TGA4</accession>
<proteinExistence type="predicted"/>
<sequence length="52" mass="5600">MLTSKTTISAINLVQCPEPPVCGIESVASSISNHLFAEVVGVPYKHTQNIFQ</sequence>
<protein>
    <submittedName>
        <fullName evidence="1">Uncharacterized protein</fullName>
    </submittedName>
</protein>
<dbReference type="AlphaFoldDB" id="A0A1S0TGA4"/>
<dbReference type="InParanoid" id="A0A1S0TGA4"/>
<reference evidence="1" key="1">
    <citation type="submission" date="2012-04" db="EMBL/GenBank/DDBJ databases">
        <title>The Genome Sequence of Loa loa.</title>
        <authorList>
            <consortium name="The Broad Institute Genome Sequencing Platform"/>
            <consortium name="Broad Institute Genome Sequencing Center for Infectious Disease"/>
            <person name="Nutman T.B."/>
            <person name="Fink D.L."/>
            <person name="Russ C."/>
            <person name="Young S."/>
            <person name="Zeng Q."/>
            <person name="Gargeya S."/>
            <person name="Alvarado L."/>
            <person name="Berlin A."/>
            <person name="Chapman S.B."/>
            <person name="Chen Z."/>
            <person name="Freedman E."/>
            <person name="Gellesch M."/>
            <person name="Goldberg J."/>
            <person name="Griggs A."/>
            <person name="Gujja S."/>
            <person name="Heilman E.R."/>
            <person name="Heiman D."/>
            <person name="Howarth C."/>
            <person name="Mehta T."/>
            <person name="Neiman D."/>
            <person name="Pearson M."/>
            <person name="Roberts A."/>
            <person name="Saif S."/>
            <person name="Shea T."/>
            <person name="Shenoy N."/>
            <person name="Sisk P."/>
            <person name="Stolte C."/>
            <person name="Sykes S."/>
            <person name="White J."/>
            <person name="Yandava C."/>
            <person name="Haas B."/>
            <person name="Henn M.R."/>
            <person name="Nusbaum C."/>
            <person name="Birren B."/>
        </authorList>
    </citation>
    <scope>NUCLEOTIDE SEQUENCE [LARGE SCALE GENOMIC DNA]</scope>
</reference>
<evidence type="ECO:0000313" key="1">
    <source>
        <dbReference type="EMBL" id="EFO13331.1"/>
    </source>
</evidence>
<dbReference type="EMBL" id="JH713689">
    <property type="protein sequence ID" value="EFO13331.1"/>
    <property type="molecule type" value="Genomic_DNA"/>
</dbReference>
<dbReference type="KEGG" id="loa:LOAG_15198"/>